<evidence type="ECO:0000256" key="2">
    <source>
        <dbReference type="ARBA" id="ARBA00022963"/>
    </source>
</evidence>
<keyword evidence="3 4" id="KW-0443">Lipid metabolism</keyword>
<proteinExistence type="predicted"/>
<accession>G8H3Q2</accession>
<dbReference type="Pfam" id="PF01734">
    <property type="entry name" value="Patatin"/>
    <property type="match status" value="1"/>
</dbReference>
<dbReference type="Pfam" id="PF13374">
    <property type="entry name" value="TPR_10"/>
    <property type="match status" value="2"/>
</dbReference>
<reference evidence="6" key="1">
    <citation type="journal article" date="2012" name="Genetics">
        <title>Molecular Characterization of Vegetative Incompatibility Genes That Restrict Hypovirus Transmission in the Chestnut Blight Fungus Cryphonectria parasitica.</title>
        <authorList>
            <person name="Choi G.H."/>
            <person name="Dawe A.L."/>
            <person name="Churbanov A."/>
            <person name="Smith M.L."/>
            <person name="Milgroom M.G."/>
            <person name="Nuss D.L."/>
        </authorList>
    </citation>
    <scope>NUCLEOTIDE SEQUENCE</scope>
    <source>
        <strain evidence="6">EP146</strain>
    </source>
</reference>
<organism evidence="6">
    <name type="scientific">Cryphonectria parasitica</name>
    <name type="common">Chestnut blight fungus</name>
    <name type="synonym">Endothia parasitica</name>
    <dbReference type="NCBI Taxonomy" id="5116"/>
    <lineage>
        <taxon>Eukaryota</taxon>
        <taxon>Fungi</taxon>
        <taxon>Dikarya</taxon>
        <taxon>Ascomycota</taxon>
        <taxon>Pezizomycotina</taxon>
        <taxon>Sordariomycetes</taxon>
        <taxon>Sordariomycetidae</taxon>
        <taxon>Diaporthales</taxon>
        <taxon>Cryphonectriaceae</taxon>
        <taxon>Cryphonectria-Endothia species complex</taxon>
        <taxon>Cryphonectria</taxon>
    </lineage>
</organism>
<feature type="active site" description="Proton acceptor" evidence="4">
    <location>
        <position position="197"/>
    </location>
</feature>
<protein>
    <submittedName>
        <fullName evidence="6">Vegetative incompatibility protein 2</fullName>
    </submittedName>
</protein>
<keyword evidence="1 4" id="KW-0378">Hydrolase</keyword>
<dbReference type="EMBL" id="JN367272">
    <property type="protein sequence ID" value="AET07143.1"/>
    <property type="molecule type" value="Genomic_DNA"/>
</dbReference>
<dbReference type="PROSITE" id="PS51635">
    <property type="entry name" value="PNPLA"/>
    <property type="match status" value="1"/>
</dbReference>
<evidence type="ECO:0000256" key="4">
    <source>
        <dbReference type="PROSITE-ProRule" id="PRU01161"/>
    </source>
</evidence>
<dbReference type="GO" id="GO:0047499">
    <property type="term" value="F:calcium-independent phospholipase A2 activity"/>
    <property type="evidence" value="ECO:0007669"/>
    <property type="project" value="TreeGrafter"/>
</dbReference>
<evidence type="ECO:0000256" key="3">
    <source>
        <dbReference type="ARBA" id="ARBA00023098"/>
    </source>
</evidence>
<dbReference type="GO" id="GO:0016042">
    <property type="term" value="P:lipid catabolic process"/>
    <property type="evidence" value="ECO:0007669"/>
    <property type="project" value="UniProtKB-UniRule"/>
</dbReference>
<dbReference type="PANTHER" id="PTHR24185">
    <property type="entry name" value="CALCIUM-INDEPENDENT PHOSPHOLIPASE A2-GAMMA"/>
    <property type="match status" value="1"/>
</dbReference>
<gene>
    <name evidence="6" type="primary">vic2</name>
</gene>
<dbReference type="SUPFAM" id="SSF52540">
    <property type="entry name" value="P-loop containing nucleoside triphosphate hydrolases"/>
    <property type="match status" value="1"/>
</dbReference>
<dbReference type="InterPro" id="IPR002641">
    <property type="entry name" value="PNPLA_dom"/>
</dbReference>
<feature type="short sequence motif" description="GXSXG" evidence="4">
    <location>
        <begin position="57"/>
        <end position="61"/>
    </location>
</feature>
<evidence type="ECO:0000313" key="6">
    <source>
        <dbReference type="EMBL" id="AET07143.1"/>
    </source>
</evidence>
<dbReference type="Gene3D" id="1.25.40.10">
    <property type="entry name" value="Tetratricopeptide repeat domain"/>
    <property type="match status" value="2"/>
</dbReference>
<evidence type="ECO:0000256" key="1">
    <source>
        <dbReference type="ARBA" id="ARBA00022801"/>
    </source>
</evidence>
<feature type="domain" description="PNPLA" evidence="5">
    <location>
        <begin position="13"/>
        <end position="210"/>
    </location>
</feature>
<comment type="caution">
    <text evidence="4">Lacks conserved residue(s) required for the propagation of feature annotation.</text>
</comment>
<feature type="active site" description="Nucleophile" evidence="4">
    <location>
        <position position="59"/>
    </location>
</feature>
<dbReference type="GO" id="GO:0016020">
    <property type="term" value="C:membrane"/>
    <property type="evidence" value="ECO:0007669"/>
    <property type="project" value="TreeGrafter"/>
</dbReference>
<dbReference type="PANTHER" id="PTHR24185:SF1">
    <property type="entry name" value="CALCIUM-INDEPENDENT PHOSPHOLIPASE A2-GAMMA"/>
    <property type="match status" value="1"/>
</dbReference>
<sequence length="1203" mass="137695">MSFFDEKEPINLLACDGGGIRGVSELVILHELMKAIQEKGEFARMPKPCDYFHIIGGTSTGGLVAIMLGRLEMSTEEAIAAYDGFASDIFSKRRPSLVEKYKAKQLEATVQRLVRDQGKGILMRDGRPRNSKGRAFVCTMPEQKHRQTVRLRAYEAAGDKYPNVLIYEAARATTAATTYFRPMSIRDEDGREERFVDAALGMNNPISICLEEAAELFGPQRMLGCIVSLGTGSRQVEMRPYGSGSIRYLWRTIKVVKEIGTDSEKDHEKIRAHFADYDNTYFRFNVDGGAQGIELSDWQKIGELKERTRAYLQTPDVKKSIDDLADVLVHHRTHGLTLNQGRGINKNMTIPAQPRFIRRGRSSNTFTGRDNILRRLDECFEPRAPGNTSRREFQLRGMSRAKLGMCTAALMRGIRFHIIWIDATDKVTIEQSFHHIATSYFGTEGDTQPVEKVLNWLKETAEEWLLVFDNAPDSGLFRYRPDGDIGNFLYTTRHQNLQPRLQPQFIQDVEEMEIQEAAQLLIASAQVPSNIEANRKVVDDIVKELGLLPLAIDQAGAYIHMAPCQLDKYLDVFNKQKQDLLKDPQFTGGDEARHIAVYATFNISFKAIKTSSEKRGDLTKARHAEVALMLLRLLCFYHNEGLLFVVFLYAAKERHKLDRNTYFPVKAGDVDLNELVEITEQDISPEFPDGQAWVNIGWIESVKLLEEFSLIKFNASNGYSSMHVLVHDWARSCMEDEEKREWALAARCLLMDSISLGTDRLSAHWHKLIMPHLQVVMKYANIPHADLGLESEYQIRMARALRQSHKFKHANTALQQALDYRKKYFGIDDLHTFDVMRHLARLYEDQGLFAEAESMLLELIDRRRLQIRDKMWTAALETNSTDATREVEMPAFYSEKLLDNAALNTDTKQLLIVLMKMDSRQAAEKVMVDLLKWTSEKFGEDNSKTRFWQDTLDQFRRGLDVRDTEDSTLRVERAREEVKVKSEQYGPFEPQTLGAERQLAKALELDGAFQEADDRLTYIIEYCELIYGKHSLQHIDAIFAMAKSLNQQMRPYEADEILVTVLDRYGTLLGQQHPKTLEARYEIGFNRFLRSDYTGAIEAMKECYDRRKEVLGSDHWLTKMTGVHLAHFQHMDKMVPPWNRDSLKEIAVENTLKNMGDLAPEWMKQWKPGMCLENAVSISPNSFNFSILCRTRRGDHAGSGCPG</sequence>
<dbReference type="InterPro" id="IPR027417">
    <property type="entry name" value="P-loop_NTPase"/>
</dbReference>
<dbReference type="Gene3D" id="3.40.50.300">
    <property type="entry name" value="P-loop containing nucleotide triphosphate hydrolases"/>
    <property type="match status" value="1"/>
</dbReference>
<dbReference type="Gene3D" id="3.40.1090.10">
    <property type="entry name" value="Cytosolic phospholipase A2 catalytic domain"/>
    <property type="match status" value="1"/>
</dbReference>
<feature type="short sequence motif" description="GXGXXG" evidence="4">
    <location>
        <begin position="17"/>
        <end position="22"/>
    </location>
</feature>
<evidence type="ECO:0000259" key="5">
    <source>
        <dbReference type="PROSITE" id="PS51635"/>
    </source>
</evidence>
<name>G8H3Q2_CRYPA</name>
<dbReference type="SUPFAM" id="SSF48452">
    <property type="entry name" value="TPR-like"/>
    <property type="match status" value="2"/>
</dbReference>
<keyword evidence="2 4" id="KW-0442">Lipid degradation</keyword>
<dbReference type="InterPro" id="IPR016035">
    <property type="entry name" value="Acyl_Trfase/lysoPLipase"/>
</dbReference>
<dbReference type="InterPro" id="IPR011990">
    <property type="entry name" value="TPR-like_helical_dom_sf"/>
</dbReference>
<dbReference type="GO" id="GO:0046486">
    <property type="term" value="P:glycerolipid metabolic process"/>
    <property type="evidence" value="ECO:0007669"/>
    <property type="project" value="UniProtKB-ARBA"/>
</dbReference>
<dbReference type="SUPFAM" id="SSF52151">
    <property type="entry name" value="FabD/lysophospholipase-like"/>
    <property type="match status" value="1"/>
</dbReference>
<dbReference type="AlphaFoldDB" id="G8H3Q2"/>
<dbReference type="CDD" id="cd07216">
    <property type="entry name" value="Pat17_PNPLA8_PNPLA9_like3"/>
    <property type="match status" value="1"/>
</dbReference>
<dbReference type="GO" id="GO:0019369">
    <property type="term" value="P:arachidonate metabolic process"/>
    <property type="evidence" value="ECO:0007669"/>
    <property type="project" value="TreeGrafter"/>
</dbReference>